<name>A0ABV5GVQ7_9FLAO</name>
<dbReference type="PROSITE" id="PS51257">
    <property type="entry name" value="PROKAR_LIPOPROTEIN"/>
    <property type="match status" value="1"/>
</dbReference>
<keyword evidence="1" id="KW-0732">Signal</keyword>
<evidence type="ECO:0008006" key="4">
    <source>
        <dbReference type="Google" id="ProtNLM"/>
    </source>
</evidence>
<keyword evidence="3" id="KW-1185">Reference proteome</keyword>
<gene>
    <name evidence="2" type="ORF">ACFFU1_02250</name>
</gene>
<reference evidence="2 3" key="1">
    <citation type="submission" date="2024-09" db="EMBL/GenBank/DDBJ databases">
        <authorList>
            <person name="Sun Q."/>
            <person name="Mori K."/>
        </authorList>
    </citation>
    <scope>NUCLEOTIDE SEQUENCE [LARGE SCALE GENOMIC DNA]</scope>
    <source>
        <strain evidence="2 3">CECT 8300</strain>
    </source>
</reference>
<dbReference type="EMBL" id="JBHMFA010000001">
    <property type="protein sequence ID" value="MFB9103705.1"/>
    <property type="molecule type" value="Genomic_DNA"/>
</dbReference>
<evidence type="ECO:0000313" key="3">
    <source>
        <dbReference type="Proteomes" id="UP001589590"/>
    </source>
</evidence>
<dbReference type="Proteomes" id="UP001589590">
    <property type="component" value="Unassembled WGS sequence"/>
</dbReference>
<evidence type="ECO:0000256" key="1">
    <source>
        <dbReference type="SAM" id="SignalP"/>
    </source>
</evidence>
<proteinExistence type="predicted"/>
<accession>A0ABV5GVQ7</accession>
<comment type="caution">
    <text evidence="2">The sequence shown here is derived from an EMBL/GenBank/DDBJ whole genome shotgun (WGS) entry which is preliminary data.</text>
</comment>
<organism evidence="2 3">
    <name type="scientific">Algibacter miyuki</name>
    <dbReference type="NCBI Taxonomy" id="1306933"/>
    <lineage>
        <taxon>Bacteria</taxon>
        <taxon>Pseudomonadati</taxon>
        <taxon>Bacteroidota</taxon>
        <taxon>Flavobacteriia</taxon>
        <taxon>Flavobacteriales</taxon>
        <taxon>Flavobacteriaceae</taxon>
        <taxon>Algibacter</taxon>
    </lineage>
</organism>
<feature type="chain" id="PRO_5046358271" description="DUF1735 domain-containing protein" evidence="1">
    <location>
        <begin position="23"/>
        <end position="177"/>
    </location>
</feature>
<protein>
    <recommendedName>
        <fullName evidence="4">DUF1735 domain-containing protein</fullName>
    </recommendedName>
</protein>
<sequence length="177" mass="19925">MKKNLLLLSVVFAVLFSCSVLDELTKFDLDLQTRYSIPASTIVNVPASLATPDVTTESESTFENNNTNKDLIESIKLKNIKLSIETPEDGNFNFLKEIHVYIEADGLDELEIANMYDLENTNSSALDLDVLDQELKAYIKKDSYSLRVKTTIDETVSETHEIIIDTKFRVDAKILGL</sequence>
<feature type="signal peptide" evidence="1">
    <location>
        <begin position="1"/>
        <end position="22"/>
    </location>
</feature>
<evidence type="ECO:0000313" key="2">
    <source>
        <dbReference type="EMBL" id="MFB9103705.1"/>
    </source>
</evidence>
<dbReference type="RefSeq" id="WP_290269465.1">
    <property type="nucleotide sequence ID" value="NZ_JAUFQP010000007.1"/>
</dbReference>